<protein>
    <submittedName>
        <fullName evidence="3">ATP-dependent endonuclease</fullName>
    </submittedName>
</protein>
<evidence type="ECO:0000259" key="1">
    <source>
        <dbReference type="Pfam" id="PF13175"/>
    </source>
</evidence>
<dbReference type="InterPro" id="IPR051396">
    <property type="entry name" value="Bact_Antivir_Def_Nuclease"/>
</dbReference>
<dbReference type="PANTHER" id="PTHR43581:SF4">
    <property type="entry name" value="ATP_GTP PHOSPHATASE"/>
    <property type="match status" value="1"/>
</dbReference>
<gene>
    <name evidence="3" type="ORF">CU635_08290</name>
    <name evidence="4" type="ORF">CVD25_22710</name>
</gene>
<accession>A0A2N5GNC5</accession>
<name>A0A2N5GNC5_9BACI</name>
<dbReference type="OrthoDB" id="308933at2"/>
<evidence type="ECO:0000259" key="2">
    <source>
        <dbReference type="Pfam" id="PF20469"/>
    </source>
</evidence>
<evidence type="ECO:0000313" key="5">
    <source>
        <dbReference type="Proteomes" id="UP000234951"/>
    </source>
</evidence>
<feature type="domain" description="OLD protein-like TOPRIM" evidence="2">
    <location>
        <begin position="383"/>
        <end position="448"/>
    </location>
</feature>
<dbReference type="CDD" id="cd01026">
    <property type="entry name" value="TOPRIM_OLD"/>
    <property type="match status" value="1"/>
</dbReference>
<proteinExistence type="predicted"/>
<organism evidence="3 5">
    <name type="scientific">Bacillus canaveralius</name>
    <dbReference type="NCBI Taxonomy" id="1403243"/>
    <lineage>
        <taxon>Bacteria</taxon>
        <taxon>Bacillati</taxon>
        <taxon>Bacillota</taxon>
        <taxon>Bacilli</taxon>
        <taxon>Bacillales</taxon>
        <taxon>Bacillaceae</taxon>
        <taxon>Bacillus</taxon>
    </lineage>
</organism>
<dbReference type="Gene3D" id="3.40.50.300">
    <property type="entry name" value="P-loop containing nucleotide triphosphate hydrolases"/>
    <property type="match status" value="1"/>
</dbReference>
<dbReference type="InterPro" id="IPR034139">
    <property type="entry name" value="TOPRIM_OLD"/>
</dbReference>
<reference evidence="3 5" key="1">
    <citation type="submission" date="2017-11" db="EMBL/GenBank/DDBJ databases">
        <title>Comparitive Functional Genomics of Dry Heat Resistant strains isolated from the Viking Spacecraft.</title>
        <authorList>
            <person name="Seuylemezian A."/>
            <person name="Cooper K."/>
            <person name="Vaishampayan P."/>
        </authorList>
    </citation>
    <scope>NUCLEOTIDE SEQUENCE [LARGE SCALE GENOMIC DNA]</scope>
    <source>
        <strain evidence="3 5">M4.6</strain>
    </source>
</reference>
<dbReference type="Proteomes" id="UP000234951">
    <property type="component" value="Unassembled WGS sequence"/>
</dbReference>
<dbReference type="Proteomes" id="UP000235114">
    <property type="component" value="Unassembled WGS sequence"/>
</dbReference>
<keyword evidence="3" id="KW-0255">Endonuclease</keyword>
<dbReference type="GO" id="GO:0004519">
    <property type="term" value="F:endonuclease activity"/>
    <property type="evidence" value="ECO:0007669"/>
    <property type="project" value="UniProtKB-KW"/>
</dbReference>
<comment type="caution">
    <text evidence="3">The sequence shown here is derived from an EMBL/GenBank/DDBJ whole genome shotgun (WGS) entry which is preliminary data.</text>
</comment>
<keyword evidence="3" id="KW-0378">Hydrolase</keyword>
<reference evidence="4 6" key="2">
    <citation type="submission" date="2017-12" db="EMBL/GenBank/DDBJ databases">
        <title>Comparative Functional Genomics of Dry Heat Resistant strains isolated from the Viking Spacecraft.</title>
        <authorList>
            <person name="Seuylemezian A."/>
            <person name="Cooper K."/>
            <person name="Vaishampayan P."/>
        </authorList>
    </citation>
    <scope>NUCLEOTIDE SEQUENCE [LARGE SCALE GENOMIC DNA]</scope>
    <source>
        <strain evidence="4 6">ATCC 29669</strain>
    </source>
</reference>
<dbReference type="InterPro" id="IPR027417">
    <property type="entry name" value="P-loop_NTPase"/>
</dbReference>
<dbReference type="RefSeq" id="WP_101576777.1">
    <property type="nucleotide sequence ID" value="NZ_PGVA01000015.1"/>
</dbReference>
<evidence type="ECO:0000313" key="4">
    <source>
        <dbReference type="EMBL" id="PLR88425.1"/>
    </source>
</evidence>
<dbReference type="Pfam" id="PF13175">
    <property type="entry name" value="AAA_15"/>
    <property type="match status" value="1"/>
</dbReference>
<keyword evidence="3" id="KW-0540">Nuclease</keyword>
<dbReference type="Pfam" id="PF20469">
    <property type="entry name" value="OLD-like_TOPRIM"/>
    <property type="match status" value="1"/>
</dbReference>
<dbReference type="EMBL" id="PGVA01000015">
    <property type="protein sequence ID" value="PLR83893.1"/>
    <property type="molecule type" value="Genomic_DNA"/>
</dbReference>
<dbReference type="EMBL" id="PGVD01000104">
    <property type="protein sequence ID" value="PLR88425.1"/>
    <property type="molecule type" value="Genomic_DNA"/>
</dbReference>
<dbReference type="SUPFAM" id="SSF52540">
    <property type="entry name" value="P-loop containing nucleoside triphosphate hydrolases"/>
    <property type="match status" value="1"/>
</dbReference>
<dbReference type="AlphaFoldDB" id="A0A2N5GNC5"/>
<sequence length="542" mass="62511">MAIKRVIVNNYKQFQNLDITVNEDLTVLIGNNGVGKSTILELIHLALTGTIRNKPIYYELNPYLFNINTTNQFINNVVRYRQGELEAVIPPQITIEIFFSDTDDEHMNELTGAESSISGENCGLTFRIMFSSKYEDEYKEYIQQENVSFIPTEYYEVEWFTFAGKNITPRSIPVKSLLIDSSESAINAVPKKYFLGLVNDTLDDKQKANLSVLYRSYKEQFAHNPDIVNLNFGINEKKKAFLDDEREVSLSLDISNKTNWETAINAYVEGIPFENIGRGDQNILKTIFAVQSRKARQTILLIEEPENHLSFSNMRMLLVKLNEIADNQQIFVSTHDSYILNKLKLDNLLLISESNIIKMTDLPDDTVKYFQKIPSYNTLRFILSKKVILVEGPADELIVSKSFSDNNEGKLPLDCGVDIISVNGLSFKRFLDISKLLEIETFVVTDNDGDYEKNITRKYEEYQEEYIHICASENNHLKTLEPQFLHVSSNYEKLKRVLEKDDLSSEVLNKYMTNNKADWALKVYLDDSEEFDYPEYILNAVR</sequence>
<dbReference type="InterPro" id="IPR041685">
    <property type="entry name" value="AAA_GajA/Old/RecF-like"/>
</dbReference>
<dbReference type="PANTHER" id="PTHR43581">
    <property type="entry name" value="ATP/GTP PHOSPHATASE"/>
    <property type="match status" value="1"/>
</dbReference>
<evidence type="ECO:0000313" key="3">
    <source>
        <dbReference type="EMBL" id="PLR83893.1"/>
    </source>
</evidence>
<keyword evidence="6" id="KW-1185">Reference proteome</keyword>
<feature type="domain" description="Endonuclease GajA/Old nuclease/RecF-like AAA" evidence="1">
    <location>
        <begin position="1"/>
        <end position="339"/>
    </location>
</feature>
<evidence type="ECO:0000313" key="6">
    <source>
        <dbReference type="Proteomes" id="UP000235114"/>
    </source>
</evidence>